<dbReference type="SUPFAM" id="SSF51905">
    <property type="entry name" value="FAD/NAD(P)-binding domain"/>
    <property type="match status" value="1"/>
</dbReference>
<evidence type="ECO:0000256" key="1">
    <source>
        <dbReference type="ARBA" id="ARBA00010790"/>
    </source>
</evidence>
<organism evidence="7">
    <name type="scientific">Flavobacterium sp. WC2409</name>
    <dbReference type="NCBI Taxonomy" id="3234139"/>
    <lineage>
        <taxon>Bacteria</taxon>
        <taxon>Pseudomonadati</taxon>
        <taxon>Bacteroidota</taxon>
        <taxon>Flavobacteriia</taxon>
        <taxon>Flavobacteriales</taxon>
        <taxon>Flavobacteriaceae</taxon>
        <taxon>Flavobacterium</taxon>
    </lineage>
</organism>
<feature type="domain" description="Glucose-methanol-choline oxidoreductase C-terminal" evidence="6">
    <location>
        <begin position="441"/>
        <end position="498"/>
    </location>
</feature>
<dbReference type="InterPro" id="IPR007867">
    <property type="entry name" value="GMC_OxRtase_C"/>
</dbReference>
<dbReference type="EMBL" id="CP165625">
    <property type="protein sequence ID" value="XDU96320.1"/>
    <property type="molecule type" value="Genomic_DNA"/>
</dbReference>
<gene>
    <name evidence="7" type="ORF">AB3G34_04230</name>
</gene>
<comment type="similarity">
    <text evidence="1">Belongs to the GMC oxidoreductase family.</text>
</comment>
<dbReference type="GO" id="GO:0016614">
    <property type="term" value="F:oxidoreductase activity, acting on CH-OH group of donors"/>
    <property type="evidence" value="ECO:0007669"/>
    <property type="project" value="InterPro"/>
</dbReference>
<sequence length="511" mass="57095">MKHYDIIIVGSGAGGSTLAYKLADSGKNILIIERGDFIPIEKENWDSEAVFVKNKYTTTERWLDKEDKEFQPGQHYNVGGNTKLYGAALFRMRENDFNEVKHYGGISPKWPISYYDLKKYYLEAERLYAVHGERGADPTEPEEENPYLYPPLKHEPRIQQVFDELKNAGLHPFPLPIGLNPDDKNKASAPFILDRFDGFPDPTEHKADAHINALRKALQQDNVSLMTNAQVTKLYTNNSGTAISKMDVLYNGEVVTLTADLVILSCGAINSAVLLLKSANTIYPAGLANSSGIVGRNYMFHNNSAMIALSTTANDSKFGKTFGINDYYHKSDEFEFPLGHIQMLGKSDKTQISADSPIPAPGFTFEMMAKHSVDFWLASEDLPDPNNRITLESQKIKINYTPNNLKGHHLLMDKLKYSLEHSGSFSHFIPKNIYFGKDMDIAAVAHQNGTIRFGTDPKLSALDTFCRSHDVKNLFVVDGSFFVSSSAVNPALTIMAMALRVGDYIKNELLN</sequence>
<evidence type="ECO:0000313" key="7">
    <source>
        <dbReference type="EMBL" id="XDU96320.1"/>
    </source>
</evidence>
<dbReference type="InterPro" id="IPR006076">
    <property type="entry name" value="FAD-dep_OxRdtase"/>
</dbReference>
<protein>
    <submittedName>
        <fullName evidence="7">FAD-dependent oxidoreductase</fullName>
    </submittedName>
</protein>
<evidence type="ECO:0000259" key="5">
    <source>
        <dbReference type="Pfam" id="PF01266"/>
    </source>
</evidence>
<dbReference type="Pfam" id="PF01266">
    <property type="entry name" value="DAO"/>
    <property type="match status" value="1"/>
</dbReference>
<evidence type="ECO:0000256" key="3">
    <source>
        <dbReference type="ARBA" id="ARBA00022827"/>
    </source>
</evidence>
<reference evidence="7" key="1">
    <citation type="submission" date="2024-07" db="EMBL/GenBank/DDBJ databases">
        <authorList>
            <person name="Biller S.J."/>
        </authorList>
    </citation>
    <scope>NUCLEOTIDE SEQUENCE</scope>
    <source>
        <strain evidence="7">WC2409</strain>
    </source>
</reference>
<dbReference type="PANTHER" id="PTHR46056">
    <property type="entry name" value="LONG-CHAIN-ALCOHOL OXIDASE"/>
    <property type="match status" value="1"/>
</dbReference>
<feature type="domain" description="FAD dependent oxidoreductase" evidence="5">
    <location>
        <begin position="5"/>
        <end position="274"/>
    </location>
</feature>
<dbReference type="RefSeq" id="WP_367768934.1">
    <property type="nucleotide sequence ID" value="NZ_CP165625.1"/>
</dbReference>
<name>A0AB39W3X9_9FLAO</name>
<evidence type="ECO:0000256" key="4">
    <source>
        <dbReference type="ARBA" id="ARBA00023002"/>
    </source>
</evidence>
<keyword evidence="3" id="KW-0274">FAD</keyword>
<keyword evidence="4" id="KW-0560">Oxidoreductase</keyword>
<dbReference type="Pfam" id="PF05199">
    <property type="entry name" value="GMC_oxred_C"/>
    <property type="match status" value="1"/>
</dbReference>
<dbReference type="InterPro" id="IPR036188">
    <property type="entry name" value="FAD/NAD-bd_sf"/>
</dbReference>
<dbReference type="Gene3D" id="3.50.50.60">
    <property type="entry name" value="FAD/NAD(P)-binding domain"/>
    <property type="match status" value="2"/>
</dbReference>
<dbReference type="PANTHER" id="PTHR46056:SF12">
    <property type="entry name" value="LONG-CHAIN-ALCOHOL OXIDASE"/>
    <property type="match status" value="1"/>
</dbReference>
<dbReference type="AlphaFoldDB" id="A0AB39W3X9"/>
<evidence type="ECO:0000259" key="6">
    <source>
        <dbReference type="Pfam" id="PF05199"/>
    </source>
</evidence>
<accession>A0AB39W3X9</accession>
<keyword evidence="2" id="KW-0285">Flavoprotein</keyword>
<evidence type="ECO:0000256" key="2">
    <source>
        <dbReference type="ARBA" id="ARBA00022630"/>
    </source>
</evidence>
<proteinExistence type="inferred from homology"/>